<dbReference type="GO" id="GO:0015074">
    <property type="term" value="P:DNA integration"/>
    <property type="evidence" value="ECO:0007669"/>
    <property type="project" value="InterPro"/>
</dbReference>
<evidence type="ECO:0000313" key="4">
    <source>
        <dbReference type="Proteomes" id="UP000600101"/>
    </source>
</evidence>
<keyword evidence="4" id="KW-1185">Reference proteome</keyword>
<name>A0A9X0UJN1_9PROT</name>
<gene>
    <name evidence="3" type="ORF">H7965_23605</name>
</gene>
<evidence type="ECO:0000313" key="3">
    <source>
        <dbReference type="EMBL" id="MBC4018280.1"/>
    </source>
</evidence>
<dbReference type="AlphaFoldDB" id="A0A9X0UJN1"/>
<protein>
    <submittedName>
        <fullName evidence="3">Site-specific integrase</fullName>
    </submittedName>
</protein>
<evidence type="ECO:0000259" key="2">
    <source>
        <dbReference type="PROSITE" id="PS51898"/>
    </source>
</evidence>
<dbReference type="InterPro" id="IPR002104">
    <property type="entry name" value="Integrase_catalytic"/>
</dbReference>
<feature type="domain" description="Tyr recombinase" evidence="2">
    <location>
        <begin position="401"/>
        <end position="598"/>
    </location>
</feature>
<comment type="caution">
    <text evidence="3">The sequence shown here is derived from an EMBL/GenBank/DDBJ whole genome shotgun (WGS) entry which is preliminary data.</text>
</comment>
<sequence length="615" mass="67137">MTVPNQPPGGAADARPATFAEALACLAVDATISPDRLRELRSAVAALERVTGQAANRLPIEPRALRPLLEAILPARFRMSRKRWTNVRSGLAAIGILTGYVTPRCVRRLPLQDAWAATMAMLTDAPCFTALTVGSRGRMTPEGAEGTAMVPRPKSPHVAALTGFARFCQANVIAPNVVDEAALEAYRAFLFERTYDLSPGASISAIRRLWNSAVGTVPGWPGRVLLTPTNPHRWALPISAFPPAFTEDVAAYCARLGDPDPFEQRTAAFAEGSAQPARPLAEVTIADRRRFLTRAASALVKAGTPIDSIKSLAALTTPEAMRAILTEFYQRAGKAWNGHAVGMSIILIDVASRHLNLPADRLQPLLELKAKVKHRYPGLTDRVRARLSLFDDPQVIRKFLALPAELFAAADRLLAEGCPARAAGLHERALALALLQLLPMRRRNLAAIDIDRHFRRDANHRIVAICIPGTEVKNGITLDAAVPLDLARRIDRHIRIHRPALARTNAASSWLFAGMGDDHRCPEALTRGVSTAVRDAVGVQFNVHLIRHLVATLLYDADPLNGPLAQRVLGHTQLKTTEGMYGSLRTRGAQRQWAEVLDSKRDMLRRQTARKGGKR</sequence>
<dbReference type="Gene3D" id="1.10.443.10">
    <property type="entry name" value="Intergrase catalytic core"/>
    <property type="match status" value="1"/>
</dbReference>
<dbReference type="GO" id="GO:0003677">
    <property type="term" value="F:DNA binding"/>
    <property type="evidence" value="ECO:0007669"/>
    <property type="project" value="InterPro"/>
</dbReference>
<dbReference type="PROSITE" id="PS51898">
    <property type="entry name" value="TYR_RECOMBINASE"/>
    <property type="match status" value="1"/>
</dbReference>
<dbReference type="Proteomes" id="UP000600101">
    <property type="component" value="Unassembled WGS sequence"/>
</dbReference>
<dbReference type="EMBL" id="JACOMF010000048">
    <property type="protein sequence ID" value="MBC4018280.1"/>
    <property type="molecule type" value="Genomic_DNA"/>
</dbReference>
<dbReference type="GO" id="GO:0006310">
    <property type="term" value="P:DNA recombination"/>
    <property type="evidence" value="ECO:0007669"/>
    <property type="project" value="UniProtKB-KW"/>
</dbReference>
<evidence type="ECO:0000256" key="1">
    <source>
        <dbReference type="ARBA" id="ARBA00023172"/>
    </source>
</evidence>
<dbReference type="RefSeq" id="WP_186773034.1">
    <property type="nucleotide sequence ID" value="NZ_JACOMF010000048.1"/>
</dbReference>
<dbReference type="SUPFAM" id="SSF56349">
    <property type="entry name" value="DNA breaking-rejoining enzymes"/>
    <property type="match status" value="1"/>
</dbReference>
<accession>A0A9X0UJN1</accession>
<keyword evidence="1" id="KW-0233">DNA recombination</keyword>
<reference evidence="3" key="1">
    <citation type="submission" date="2020-08" db="EMBL/GenBank/DDBJ databases">
        <authorList>
            <person name="Hu Y."/>
            <person name="Nguyen S.V."/>
            <person name="Li F."/>
            <person name="Fanning S."/>
        </authorList>
    </citation>
    <scope>NUCLEOTIDE SEQUENCE</scope>
    <source>
        <strain evidence="3">SYSU D8009</strain>
    </source>
</reference>
<dbReference type="InterPro" id="IPR013762">
    <property type="entry name" value="Integrase-like_cat_sf"/>
</dbReference>
<proteinExistence type="predicted"/>
<organism evidence="3 4">
    <name type="scientific">Siccirubricoccus deserti</name>
    <dbReference type="NCBI Taxonomy" id="2013562"/>
    <lineage>
        <taxon>Bacteria</taxon>
        <taxon>Pseudomonadati</taxon>
        <taxon>Pseudomonadota</taxon>
        <taxon>Alphaproteobacteria</taxon>
        <taxon>Acetobacterales</taxon>
        <taxon>Roseomonadaceae</taxon>
        <taxon>Siccirubricoccus</taxon>
    </lineage>
</organism>
<dbReference type="InterPro" id="IPR011010">
    <property type="entry name" value="DNA_brk_join_enz"/>
</dbReference>